<evidence type="ECO:0000256" key="1">
    <source>
        <dbReference type="ARBA" id="ARBA00022448"/>
    </source>
</evidence>
<dbReference type="NCBIfam" id="NF010068">
    <property type="entry name" value="PRK13548.1"/>
    <property type="match status" value="1"/>
</dbReference>
<gene>
    <name evidence="7" type="ORF">RYS15_16680</name>
</gene>
<evidence type="ECO:0000256" key="5">
    <source>
        <dbReference type="ARBA" id="ARBA00037066"/>
    </source>
</evidence>
<dbReference type="RefSeq" id="WP_316974745.1">
    <property type="nucleotide sequence ID" value="NZ_JAWIIJ010000013.1"/>
</dbReference>
<dbReference type="PANTHER" id="PTHR42794">
    <property type="entry name" value="HEMIN IMPORT ATP-BINDING PROTEIN HMUV"/>
    <property type="match status" value="1"/>
</dbReference>
<dbReference type="CDD" id="cd03214">
    <property type="entry name" value="ABC_Iron-Siderophores_B12_Hemin"/>
    <property type="match status" value="1"/>
</dbReference>
<comment type="caution">
    <text evidence="7">The sequence shown here is derived from an EMBL/GenBank/DDBJ whole genome shotgun (WGS) entry which is preliminary data.</text>
</comment>
<dbReference type="Pfam" id="PF00005">
    <property type="entry name" value="ABC_tran"/>
    <property type="match status" value="1"/>
</dbReference>
<evidence type="ECO:0000313" key="7">
    <source>
        <dbReference type="EMBL" id="MDV2080325.1"/>
    </source>
</evidence>
<organism evidence="7 8">
    <name type="scientific">Marinobacter xestospongiae</name>
    <dbReference type="NCBI Taxonomy" id="994319"/>
    <lineage>
        <taxon>Bacteria</taxon>
        <taxon>Pseudomonadati</taxon>
        <taxon>Pseudomonadota</taxon>
        <taxon>Gammaproteobacteria</taxon>
        <taxon>Pseudomonadales</taxon>
        <taxon>Marinobacteraceae</taxon>
        <taxon>Marinobacter</taxon>
    </lineage>
</organism>
<evidence type="ECO:0000313" key="8">
    <source>
        <dbReference type="Proteomes" id="UP001269819"/>
    </source>
</evidence>
<reference evidence="7 8" key="1">
    <citation type="submission" date="2023-10" db="EMBL/GenBank/DDBJ databases">
        <title>Characteristics and mechanism of a salt-tolerant marine origin heterotrophic nitrifying- aerobic denitrifying bacteria Marinobacter xestospongiae HN1.</title>
        <authorList>
            <person name="Qi R."/>
        </authorList>
    </citation>
    <scope>NUCLEOTIDE SEQUENCE [LARGE SCALE GENOMIC DNA]</scope>
    <source>
        <strain evidence="7 8">HN1</strain>
    </source>
</reference>
<keyword evidence="1" id="KW-0813">Transport</keyword>
<keyword evidence="2" id="KW-0547">Nucleotide-binding</keyword>
<dbReference type="InterPro" id="IPR027417">
    <property type="entry name" value="P-loop_NTPase"/>
</dbReference>
<dbReference type="PROSITE" id="PS50893">
    <property type="entry name" value="ABC_TRANSPORTER_2"/>
    <property type="match status" value="1"/>
</dbReference>
<keyword evidence="4" id="KW-1278">Translocase</keyword>
<dbReference type="EMBL" id="JAWIIJ010000013">
    <property type="protein sequence ID" value="MDV2080325.1"/>
    <property type="molecule type" value="Genomic_DNA"/>
</dbReference>
<dbReference type="InterPro" id="IPR003593">
    <property type="entry name" value="AAA+_ATPase"/>
</dbReference>
<dbReference type="PROSITE" id="PS00211">
    <property type="entry name" value="ABC_TRANSPORTER_1"/>
    <property type="match status" value="1"/>
</dbReference>
<dbReference type="SUPFAM" id="SSF52540">
    <property type="entry name" value="P-loop containing nucleoside triphosphate hydrolases"/>
    <property type="match status" value="1"/>
</dbReference>
<evidence type="ECO:0000256" key="2">
    <source>
        <dbReference type="ARBA" id="ARBA00022741"/>
    </source>
</evidence>
<evidence type="ECO:0000256" key="3">
    <source>
        <dbReference type="ARBA" id="ARBA00022840"/>
    </source>
</evidence>
<evidence type="ECO:0000256" key="4">
    <source>
        <dbReference type="ARBA" id="ARBA00022967"/>
    </source>
</evidence>
<name>A0ABU3W1C7_9GAMM</name>
<keyword evidence="8" id="KW-1185">Reference proteome</keyword>
<dbReference type="InterPro" id="IPR003439">
    <property type="entry name" value="ABC_transporter-like_ATP-bd"/>
</dbReference>
<dbReference type="Proteomes" id="UP001269819">
    <property type="component" value="Unassembled WGS sequence"/>
</dbReference>
<dbReference type="InterPro" id="IPR017871">
    <property type="entry name" value="ABC_transporter-like_CS"/>
</dbReference>
<protein>
    <submittedName>
        <fullName evidence="7">Heme ABC transporter ATP-binding protein</fullName>
    </submittedName>
</protein>
<dbReference type="Gene3D" id="3.40.50.300">
    <property type="entry name" value="P-loop containing nucleotide triphosphate hydrolases"/>
    <property type="match status" value="1"/>
</dbReference>
<sequence length="277" mass="29810">MVFDVGRVLQIDDVSLSLGGKTILSQASLSLQRGELLALLGPNGAGKSSLLKVASGDLALQNGRVHVAGKRLQVWRRPELARHRAVMPQRVEVNFPFTAREIVALGCCRGSPEERNELIEHLLRRLEVSALADRLISTLSGGEQQRVQLARVLAQLWHSSGPRLLLLDECTSALDPAQQQLVFGLLRELASDQGYAILAVVHDLNLAAAYADRLVVMSRGQTRIDGSPGDVLTPAMLERVYGLRARVEQLPEGYPMVVPLGTSGASFAPMAAAMGAG</sequence>
<comment type="function">
    <text evidence="5">Part of the ABC transporter complex HmuTUV involved in hemin import. Responsible for energy coupling to the transport system.</text>
</comment>
<accession>A0ABU3W1C7</accession>
<feature type="domain" description="ABC transporter" evidence="6">
    <location>
        <begin position="9"/>
        <end position="244"/>
    </location>
</feature>
<evidence type="ECO:0000259" key="6">
    <source>
        <dbReference type="PROSITE" id="PS50893"/>
    </source>
</evidence>
<dbReference type="SMART" id="SM00382">
    <property type="entry name" value="AAA"/>
    <property type="match status" value="1"/>
</dbReference>
<dbReference type="GO" id="GO:0005524">
    <property type="term" value="F:ATP binding"/>
    <property type="evidence" value="ECO:0007669"/>
    <property type="project" value="UniProtKB-KW"/>
</dbReference>
<dbReference type="PANTHER" id="PTHR42794:SF1">
    <property type="entry name" value="HEMIN IMPORT ATP-BINDING PROTEIN HMUV"/>
    <property type="match status" value="1"/>
</dbReference>
<keyword evidence="3 7" id="KW-0067">ATP-binding</keyword>
<proteinExistence type="predicted"/>